<accession>A0AB35U4Z0</accession>
<evidence type="ECO:0000313" key="3">
    <source>
        <dbReference type="EMBL" id="MDX8419824.1"/>
    </source>
</evidence>
<dbReference type="SUPFAM" id="SSF47413">
    <property type="entry name" value="lambda repressor-like DNA-binding domains"/>
    <property type="match status" value="1"/>
</dbReference>
<dbReference type="PANTHER" id="PTHR46797:SF2">
    <property type="entry name" value="TRANSCRIPTIONAL REGULATOR"/>
    <property type="match status" value="1"/>
</dbReference>
<keyword evidence="4" id="KW-1185">Reference proteome</keyword>
<proteinExistence type="predicted"/>
<dbReference type="Proteomes" id="UP001286174">
    <property type="component" value="Unassembled WGS sequence"/>
</dbReference>
<gene>
    <name evidence="3" type="ORF">MOZ60_06920</name>
</gene>
<dbReference type="EMBL" id="JALBUR010000015">
    <property type="protein sequence ID" value="MDX8419824.1"/>
    <property type="molecule type" value="Genomic_DNA"/>
</dbReference>
<organism evidence="3 4">
    <name type="scientific">Grylomicrobium aquisgranensis</name>
    <dbReference type="NCBI Taxonomy" id="2926318"/>
    <lineage>
        <taxon>Bacteria</taxon>
        <taxon>Bacillati</taxon>
        <taxon>Bacillota</taxon>
        <taxon>Erysipelotrichia</taxon>
        <taxon>Erysipelotrichales</taxon>
        <taxon>Erysipelotrichaceae</taxon>
        <taxon>Grylomicrobium</taxon>
    </lineage>
</organism>
<evidence type="ECO:0000256" key="1">
    <source>
        <dbReference type="ARBA" id="ARBA00023125"/>
    </source>
</evidence>
<dbReference type="InterPro" id="IPR050807">
    <property type="entry name" value="TransReg_Diox_bact_type"/>
</dbReference>
<dbReference type="GO" id="GO:0003677">
    <property type="term" value="F:DNA binding"/>
    <property type="evidence" value="ECO:0007669"/>
    <property type="project" value="UniProtKB-KW"/>
</dbReference>
<dbReference type="CDD" id="cd00093">
    <property type="entry name" value="HTH_XRE"/>
    <property type="match status" value="1"/>
</dbReference>
<reference evidence="3 4" key="1">
    <citation type="submission" date="2022-03" db="EMBL/GenBank/DDBJ databases">
        <title>Novel taxa within the pig intestine.</title>
        <authorList>
            <person name="Wylensek D."/>
            <person name="Bishof K."/>
            <person name="Afrizal A."/>
            <person name="Clavel T."/>
        </authorList>
    </citation>
    <scope>NUCLEOTIDE SEQUENCE [LARGE SCALE GENOMIC DNA]</scope>
    <source>
        <strain evidence="3 4">CLA-KB-P133</strain>
    </source>
</reference>
<dbReference type="AlphaFoldDB" id="A0AB35U4Z0"/>
<dbReference type="InterPro" id="IPR014710">
    <property type="entry name" value="RmlC-like_jellyroll"/>
</dbReference>
<comment type="caution">
    <text evidence="3">The sequence shown here is derived from an EMBL/GenBank/DDBJ whole genome shotgun (WGS) entry which is preliminary data.</text>
</comment>
<name>A0AB35U4Z0_9FIRM</name>
<dbReference type="GO" id="GO:0003700">
    <property type="term" value="F:DNA-binding transcription factor activity"/>
    <property type="evidence" value="ECO:0007669"/>
    <property type="project" value="TreeGrafter"/>
</dbReference>
<dbReference type="InterPro" id="IPR011051">
    <property type="entry name" value="RmlC_Cupin_sf"/>
</dbReference>
<sequence length="179" mass="20490">MDIGNRIRQLRIKNELTLQELASRTELTKGFLSQLERNLTAPSLATLDDICEALGTDLSHFFKEEGEEKIVFTPQDAFVDEQEGRVLHWIVPNAQKNDMEPLLMELLPHGRSQVIEPHEGEEFGYVLQGRIVIMRDTDRKGIAARRGDTFYLKGDTAHYLENRTENKAVVLWISTPPVF</sequence>
<dbReference type="Gene3D" id="2.60.120.10">
    <property type="entry name" value="Jelly Rolls"/>
    <property type="match status" value="1"/>
</dbReference>
<keyword evidence="1" id="KW-0238">DNA-binding</keyword>
<dbReference type="GO" id="GO:0005829">
    <property type="term" value="C:cytosol"/>
    <property type="evidence" value="ECO:0007669"/>
    <property type="project" value="TreeGrafter"/>
</dbReference>
<dbReference type="Gene3D" id="1.10.260.40">
    <property type="entry name" value="lambda repressor-like DNA-binding domains"/>
    <property type="match status" value="1"/>
</dbReference>
<feature type="domain" description="HTH cro/C1-type" evidence="2">
    <location>
        <begin position="7"/>
        <end position="61"/>
    </location>
</feature>
<dbReference type="PANTHER" id="PTHR46797">
    <property type="entry name" value="HTH-TYPE TRANSCRIPTIONAL REGULATOR"/>
    <property type="match status" value="1"/>
</dbReference>
<evidence type="ECO:0000259" key="2">
    <source>
        <dbReference type="PROSITE" id="PS50943"/>
    </source>
</evidence>
<dbReference type="CDD" id="cd02209">
    <property type="entry name" value="cupin_XRE_C"/>
    <property type="match status" value="1"/>
</dbReference>
<dbReference type="InterPro" id="IPR013096">
    <property type="entry name" value="Cupin_2"/>
</dbReference>
<dbReference type="InterPro" id="IPR010982">
    <property type="entry name" value="Lambda_DNA-bd_dom_sf"/>
</dbReference>
<dbReference type="SUPFAM" id="SSF51182">
    <property type="entry name" value="RmlC-like cupins"/>
    <property type="match status" value="1"/>
</dbReference>
<dbReference type="Pfam" id="PF07883">
    <property type="entry name" value="Cupin_2"/>
    <property type="match status" value="1"/>
</dbReference>
<protein>
    <submittedName>
        <fullName evidence="3">XRE family transcriptional regulator</fullName>
    </submittedName>
</protein>
<dbReference type="RefSeq" id="WP_108774483.1">
    <property type="nucleotide sequence ID" value="NZ_JALBUR010000015.1"/>
</dbReference>
<dbReference type="InterPro" id="IPR001387">
    <property type="entry name" value="Cro/C1-type_HTH"/>
</dbReference>
<dbReference type="SMART" id="SM00530">
    <property type="entry name" value="HTH_XRE"/>
    <property type="match status" value="1"/>
</dbReference>
<evidence type="ECO:0000313" key="4">
    <source>
        <dbReference type="Proteomes" id="UP001286174"/>
    </source>
</evidence>
<dbReference type="PROSITE" id="PS50943">
    <property type="entry name" value="HTH_CROC1"/>
    <property type="match status" value="1"/>
</dbReference>
<dbReference type="Pfam" id="PF01381">
    <property type="entry name" value="HTH_3"/>
    <property type="match status" value="1"/>
</dbReference>